<gene>
    <name evidence="2" type="ORF">F4560_000532</name>
</gene>
<dbReference type="AlphaFoldDB" id="A0A7W9HEF3"/>
<keyword evidence="3" id="KW-1185">Reference proteome</keyword>
<reference evidence="2 3" key="1">
    <citation type="submission" date="2020-08" db="EMBL/GenBank/DDBJ databases">
        <title>Sequencing the genomes of 1000 actinobacteria strains.</title>
        <authorList>
            <person name="Klenk H.-P."/>
        </authorList>
    </citation>
    <scope>NUCLEOTIDE SEQUENCE [LARGE SCALE GENOMIC DNA]</scope>
    <source>
        <strain evidence="2 3">DSM 45486</strain>
    </source>
</reference>
<evidence type="ECO:0000313" key="2">
    <source>
        <dbReference type="EMBL" id="MBB5800764.1"/>
    </source>
</evidence>
<organism evidence="2 3">
    <name type="scientific">Saccharothrix ecbatanensis</name>
    <dbReference type="NCBI Taxonomy" id="1105145"/>
    <lineage>
        <taxon>Bacteria</taxon>
        <taxon>Bacillati</taxon>
        <taxon>Actinomycetota</taxon>
        <taxon>Actinomycetes</taxon>
        <taxon>Pseudonocardiales</taxon>
        <taxon>Pseudonocardiaceae</taxon>
        <taxon>Saccharothrix</taxon>
    </lineage>
</organism>
<sequence>MTPGSADRDAVSLRLVSDSEAYPAHDTGRLVVAEPGDDRRTGDRATFRLG</sequence>
<feature type="region of interest" description="Disordered" evidence="1">
    <location>
        <begin position="26"/>
        <end position="50"/>
    </location>
</feature>
<proteinExistence type="predicted"/>
<evidence type="ECO:0000256" key="1">
    <source>
        <dbReference type="SAM" id="MobiDB-lite"/>
    </source>
</evidence>
<name>A0A7W9HEF3_9PSEU</name>
<dbReference type="RefSeq" id="WP_184915701.1">
    <property type="nucleotide sequence ID" value="NZ_JACHMO010000001.1"/>
</dbReference>
<evidence type="ECO:0000313" key="3">
    <source>
        <dbReference type="Proteomes" id="UP000552097"/>
    </source>
</evidence>
<accession>A0A7W9HEF3</accession>
<protein>
    <submittedName>
        <fullName evidence="2">Uncharacterized protein</fullName>
    </submittedName>
</protein>
<comment type="caution">
    <text evidence="2">The sequence shown here is derived from an EMBL/GenBank/DDBJ whole genome shotgun (WGS) entry which is preliminary data.</text>
</comment>
<dbReference type="Proteomes" id="UP000552097">
    <property type="component" value="Unassembled WGS sequence"/>
</dbReference>
<dbReference type="EMBL" id="JACHMO010000001">
    <property type="protein sequence ID" value="MBB5800764.1"/>
    <property type="molecule type" value="Genomic_DNA"/>
</dbReference>
<feature type="compositionally biased region" description="Basic and acidic residues" evidence="1">
    <location>
        <begin position="36"/>
        <end position="50"/>
    </location>
</feature>